<dbReference type="OrthoDB" id="196957at2759"/>
<dbReference type="EMBL" id="SUNJ01013377">
    <property type="protein sequence ID" value="TPP57306.1"/>
    <property type="molecule type" value="Genomic_DNA"/>
</dbReference>
<gene>
    <name evidence="1" type="ORF">FGIG_10757</name>
</gene>
<keyword evidence="2" id="KW-1185">Reference proteome</keyword>
<dbReference type="Proteomes" id="UP000316759">
    <property type="component" value="Unassembled WGS sequence"/>
</dbReference>
<evidence type="ECO:0000313" key="1">
    <source>
        <dbReference type="EMBL" id="TPP57306.1"/>
    </source>
</evidence>
<proteinExistence type="predicted"/>
<comment type="caution">
    <text evidence="1">The sequence shown here is derived from an EMBL/GenBank/DDBJ whole genome shotgun (WGS) entry which is preliminary data.</text>
</comment>
<protein>
    <submittedName>
        <fullName evidence="1">Protein tssc1</fullName>
    </submittedName>
</protein>
<dbReference type="AlphaFoldDB" id="A0A504Y9K0"/>
<evidence type="ECO:0000313" key="2">
    <source>
        <dbReference type="Proteomes" id="UP000316759"/>
    </source>
</evidence>
<organism evidence="1 2">
    <name type="scientific">Fasciola gigantica</name>
    <name type="common">Giant liver fluke</name>
    <dbReference type="NCBI Taxonomy" id="46835"/>
    <lineage>
        <taxon>Eukaryota</taxon>
        <taxon>Metazoa</taxon>
        <taxon>Spiralia</taxon>
        <taxon>Lophotrochozoa</taxon>
        <taxon>Platyhelminthes</taxon>
        <taxon>Trematoda</taxon>
        <taxon>Digenea</taxon>
        <taxon>Plagiorchiida</taxon>
        <taxon>Echinostomata</taxon>
        <taxon>Echinostomatoidea</taxon>
        <taxon>Fasciolidae</taxon>
        <taxon>Fasciola</taxon>
    </lineage>
</organism>
<sequence length="212" mass="23532">MKSSAELTQWDTPFFLFVSPIVERALFGWLLLLDQDEDDDDVDQAGILNYALGSEDTDRVQFLVGSQSLKQNESQVTLVTLVESNSVHPTHLIKQTFAHPDGEVVGLTALPAQPDWFVTTFSHYSADRPDLRTGARLWRLPSLLNGAIAAKQSVNWACPRPRSDDHDIAQSLTRWDYVTTIASGRICAYSKVRCGVCFSGIFSSVPHSHEAP</sequence>
<name>A0A504Y9K0_FASGI</name>
<reference evidence="1 2" key="1">
    <citation type="submission" date="2019-04" db="EMBL/GenBank/DDBJ databases">
        <title>Annotation for the trematode Fasciola gigantica.</title>
        <authorList>
            <person name="Choi Y.-J."/>
        </authorList>
    </citation>
    <scope>NUCLEOTIDE SEQUENCE [LARGE SCALE GENOMIC DNA]</scope>
    <source>
        <strain evidence="1">Uganda_cow_1</strain>
    </source>
</reference>
<accession>A0A504Y9K0</accession>